<dbReference type="Gene3D" id="3.20.20.30">
    <property type="entry name" value="Luciferase-like domain"/>
    <property type="match status" value="1"/>
</dbReference>
<reference evidence="6" key="1">
    <citation type="submission" date="2021-04" db="EMBL/GenBank/DDBJ databases">
        <authorList>
            <person name="Hartkoorn R.C."/>
            <person name="Beaudoing E."/>
            <person name="Hot D."/>
        </authorList>
    </citation>
    <scope>NUCLEOTIDE SEQUENCE</scope>
    <source>
        <strain evidence="6">NRRL B-16292</strain>
    </source>
</reference>
<keyword evidence="1" id="KW-0285">Flavoprotein</keyword>
<dbReference type="PANTHER" id="PTHR42847:SF8">
    <property type="entry name" value="CONSERVED PROTEIN"/>
    <property type="match status" value="1"/>
</dbReference>
<keyword evidence="7" id="KW-1185">Reference proteome</keyword>
<proteinExistence type="predicted"/>
<keyword evidence="4" id="KW-0503">Monooxygenase</keyword>
<dbReference type="InterPro" id="IPR036661">
    <property type="entry name" value="Luciferase-like_sf"/>
</dbReference>
<organism evidence="6 7">
    <name type="scientific">Dactylosporangium fulvum</name>
    <dbReference type="NCBI Taxonomy" id="53359"/>
    <lineage>
        <taxon>Bacteria</taxon>
        <taxon>Bacillati</taxon>
        <taxon>Actinomycetota</taxon>
        <taxon>Actinomycetes</taxon>
        <taxon>Micromonosporales</taxon>
        <taxon>Micromonosporaceae</taxon>
        <taxon>Dactylosporangium</taxon>
    </lineage>
</organism>
<sequence>MRLSIWPGAGQPYDEVLEVARHAAETGWDGVYVADHFMPNAGAGRDPDHPTLECGSLVAALGAAVPRVRIGTLVYGNTYRHPAVLANMAATVDHITGGRFTLGVGAGWQVNEHEQYGIELPPVKQRLDRFTEALRVLHGLLRQPRTTIDGEYYRLTDAVCEPKPVQDPLPILVGGGGEHRMLRIVAEYADVWNTWGRPDLIAHKSAVLNEHCAAVGRDPKAIARTAQAITVVRGPLPDGMPLPVIGGSPEQLAETVAEYREIGLDELIVPDGMLGKGVDRLEAMDVVLGIVRG</sequence>
<gene>
    <name evidence="6" type="ORF">Dfulv_27315</name>
</gene>
<dbReference type="InterPro" id="IPR050172">
    <property type="entry name" value="SsuD_RutA_monooxygenase"/>
</dbReference>
<protein>
    <submittedName>
        <fullName evidence="6">TIGR03560 family F420-dependent LLM class oxidoreductase</fullName>
    </submittedName>
</protein>
<evidence type="ECO:0000313" key="6">
    <source>
        <dbReference type="EMBL" id="UWP78879.1"/>
    </source>
</evidence>
<evidence type="ECO:0000256" key="4">
    <source>
        <dbReference type="ARBA" id="ARBA00023033"/>
    </source>
</evidence>
<evidence type="ECO:0000256" key="3">
    <source>
        <dbReference type="ARBA" id="ARBA00023002"/>
    </source>
</evidence>
<dbReference type="EMBL" id="CP073720">
    <property type="protein sequence ID" value="UWP78879.1"/>
    <property type="molecule type" value="Genomic_DNA"/>
</dbReference>
<dbReference type="SUPFAM" id="SSF51679">
    <property type="entry name" value="Bacterial luciferase-like"/>
    <property type="match status" value="1"/>
</dbReference>
<evidence type="ECO:0000256" key="1">
    <source>
        <dbReference type="ARBA" id="ARBA00022630"/>
    </source>
</evidence>
<feature type="domain" description="Luciferase-like" evidence="5">
    <location>
        <begin position="4"/>
        <end position="233"/>
    </location>
</feature>
<dbReference type="InterPro" id="IPR011251">
    <property type="entry name" value="Luciferase-like_dom"/>
</dbReference>
<reference evidence="6" key="2">
    <citation type="submission" date="2022-09" db="EMBL/GenBank/DDBJ databases">
        <title>Biosynthetic gene clusters of Dactylosporangioum fulvum.</title>
        <authorList>
            <person name="Caradec T."/>
        </authorList>
    </citation>
    <scope>NUCLEOTIDE SEQUENCE</scope>
    <source>
        <strain evidence="6">NRRL B-16292</strain>
    </source>
</reference>
<dbReference type="PANTHER" id="PTHR42847">
    <property type="entry name" value="ALKANESULFONATE MONOOXYGENASE"/>
    <property type="match status" value="1"/>
</dbReference>
<dbReference type="Pfam" id="PF00296">
    <property type="entry name" value="Bac_luciferase"/>
    <property type="match status" value="1"/>
</dbReference>
<keyword evidence="2" id="KW-0288">FMN</keyword>
<dbReference type="InterPro" id="IPR019952">
    <property type="entry name" value="F420_OxRdatse_Rv1855c_pred"/>
</dbReference>
<evidence type="ECO:0000256" key="2">
    <source>
        <dbReference type="ARBA" id="ARBA00022643"/>
    </source>
</evidence>
<keyword evidence="3" id="KW-0560">Oxidoreductase</keyword>
<accession>A0ABY5VP41</accession>
<name>A0ABY5VP41_9ACTN</name>
<evidence type="ECO:0000313" key="7">
    <source>
        <dbReference type="Proteomes" id="UP001059617"/>
    </source>
</evidence>
<dbReference type="Proteomes" id="UP001059617">
    <property type="component" value="Chromosome"/>
</dbReference>
<dbReference type="NCBIfam" id="TIGR03560">
    <property type="entry name" value="F420_Rv1855c"/>
    <property type="match status" value="1"/>
</dbReference>
<dbReference type="RefSeq" id="WP_259856302.1">
    <property type="nucleotide sequence ID" value="NZ_BAAAST010000075.1"/>
</dbReference>
<evidence type="ECO:0000259" key="5">
    <source>
        <dbReference type="Pfam" id="PF00296"/>
    </source>
</evidence>